<gene>
    <name evidence="4" type="ORF">NX02_13765</name>
</gene>
<protein>
    <recommendedName>
        <fullName evidence="3">FAD-binding domain-containing protein</fullName>
    </recommendedName>
</protein>
<dbReference type="PATRIC" id="fig|1123269.5.peg.2681"/>
<keyword evidence="2" id="KW-0520">NAD</keyword>
<dbReference type="PANTHER" id="PTHR43476">
    <property type="entry name" value="3-(3-HYDROXY-PHENYL)PROPIONATE/3-HYDROXYCINNAMIC ACID HYDROXYLASE"/>
    <property type="match status" value="1"/>
</dbReference>
<dbReference type="Proteomes" id="UP000018851">
    <property type="component" value="Chromosome"/>
</dbReference>
<dbReference type="InterPro" id="IPR050631">
    <property type="entry name" value="PheA/TfdB_FAD_monoxygenase"/>
</dbReference>
<evidence type="ECO:0000313" key="4">
    <source>
        <dbReference type="EMBL" id="AHE54446.1"/>
    </source>
</evidence>
<keyword evidence="1" id="KW-0560">Oxidoreductase</keyword>
<evidence type="ECO:0000256" key="1">
    <source>
        <dbReference type="ARBA" id="ARBA00023002"/>
    </source>
</evidence>
<dbReference type="EMBL" id="CP006644">
    <property type="protein sequence ID" value="AHE54446.1"/>
    <property type="molecule type" value="Genomic_DNA"/>
</dbReference>
<name>W0ABH0_9SPHN</name>
<dbReference type="GO" id="GO:0071949">
    <property type="term" value="F:FAD binding"/>
    <property type="evidence" value="ECO:0007669"/>
    <property type="project" value="InterPro"/>
</dbReference>
<reference evidence="4 5" key="1">
    <citation type="submission" date="2013-07" db="EMBL/GenBank/DDBJ databases">
        <title>Completed genome of Sphingomonas sanxanigenens NX02.</title>
        <authorList>
            <person name="Ma T."/>
            <person name="Huang H."/>
            <person name="Wu M."/>
            <person name="Li X."/>
            <person name="Li G."/>
        </authorList>
    </citation>
    <scope>NUCLEOTIDE SEQUENCE [LARGE SCALE GENOMIC DNA]</scope>
    <source>
        <strain evidence="4 5">NX02</strain>
    </source>
</reference>
<dbReference type="AlphaFoldDB" id="W0ABH0"/>
<sequence>MDSEIIVVGAGPVGLTAAFLLGQRGISWTLIAEEAVLATDLRASTFHPPTLDLLDRFGLAQPLIAQGLRSSTWQIRMHETGERAEFDLAVIAGDTSHPFRLQCEQSKLCALLLDRLAQDPNGRVLLGMRSTGFRQDEDGVTLFSRPAGAPEDAEPQAFTARFLIGADGARSVVRREAGIAFAGKTYPETTILATTRFPFHERLPDLSNVNYVWKAGGTFSLLRLPHLWRCSLYPDHDETIEDGLQPQSIARKLQEIAPDPAGHEVLETRAYRIHMRIAGDYRRGRVVLAGDAAHLNSPSGGMGMNGGVHDAFELVATLAEIREGASLNLLDRYTRRRRPIAEQEVLAQADRNRARMQERDGSKRQEMLAALQKTARDPEAAREHLLRSSMIAGLRRAAAIG</sequence>
<dbReference type="HOGENOM" id="CLU_009665_20_0_5"/>
<evidence type="ECO:0000259" key="3">
    <source>
        <dbReference type="Pfam" id="PF01494"/>
    </source>
</evidence>
<dbReference type="InterPro" id="IPR036188">
    <property type="entry name" value="FAD/NAD-bd_sf"/>
</dbReference>
<dbReference type="Pfam" id="PF01494">
    <property type="entry name" value="FAD_binding_3"/>
    <property type="match status" value="1"/>
</dbReference>
<dbReference type="GO" id="GO:0016491">
    <property type="term" value="F:oxidoreductase activity"/>
    <property type="evidence" value="ECO:0007669"/>
    <property type="project" value="UniProtKB-KW"/>
</dbReference>
<proteinExistence type="predicted"/>
<evidence type="ECO:0000313" key="5">
    <source>
        <dbReference type="Proteomes" id="UP000018851"/>
    </source>
</evidence>
<dbReference type="PRINTS" id="PR00420">
    <property type="entry name" value="RNGMNOXGNASE"/>
</dbReference>
<organism evidence="4 5">
    <name type="scientific">Sphingomonas sanxanigenens DSM 19645 = NX02</name>
    <dbReference type="NCBI Taxonomy" id="1123269"/>
    <lineage>
        <taxon>Bacteria</taxon>
        <taxon>Pseudomonadati</taxon>
        <taxon>Pseudomonadota</taxon>
        <taxon>Alphaproteobacteria</taxon>
        <taxon>Sphingomonadales</taxon>
        <taxon>Sphingomonadaceae</taxon>
        <taxon>Sphingomonas</taxon>
    </lineage>
</organism>
<dbReference type="Gene3D" id="3.30.70.2450">
    <property type="match status" value="1"/>
</dbReference>
<dbReference type="Gene3D" id="3.50.50.60">
    <property type="entry name" value="FAD/NAD(P)-binding domain"/>
    <property type="match status" value="1"/>
</dbReference>
<dbReference type="InterPro" id="IPR002938">
    <property type="entry name" value="FAD-bd"/>
</dbReference>
<dbReference type="eggNOG" id="COG0654">
    <property type="taxonomic scope" value="Bacteria"/>
</dbReference>
<dbReference type="PANTHER" id="PTHR43476:SF4">
    <property type="entry name" value="BLR0106 PROTEIN"/>
    <property type="match status" value="1"/>
</dbReference>
<keyword evidence="5" id="KW-1185">Reference proteome</keyword>
<dbReference type="SUPFAM" id="SSF51905">
    <property type="entry name" value="FAD/NAD(P)-binding domain"/>
    <property type="match status" value="1"/>
</dbReference>
<evidence type="ECO:0000256" key="2">
    <source>
        <dbReference type="ARBA" id="ARBA00023027"/>
    </source>
</evidence>
<dbReference type="OrthoDB" id="9791689at2"/>
<dbReference type="RefSeq" id="WP_039996571.1">
    <property type="nucleotide sequence ID" value="NZ_CP006644.1"/>
</dbReference>
<dbReference type="KEGG" id="ssan:NX02_13765"/>
<accession>W0ABH0</accession>
<feature type="domain" description="FAD-binding" evidence="3">
    <location>
        <begin position="3"/>
        <end position="344"/>
    </location>
</feature>
<dbReference type="STRING" id="1123269.NX02_13765"/>